<dbReference type="Pfam" id="PF12833">
    <property type="entry name" value="HTH_18"/>
    <property type="match status" value="1"/>
</dbReference>
<evidence type="ECO:0000256" key="8">
    <source>
        <dbReference type="SAM" id="Phobius"/>
    </source>
</evidence>
<feature type="domain" description="Histidine kinase" evidence="11">
    <location>
        <begin position="857"/>
        <end position="1077"/>
    </location>
</feature>
<dbReference type="SMART" id="SM00342">
    <property type="entry name" value="HTH_ARAC"/>
    <property type="match status" value="1"/>
</dbReference>
<dbReference type="SMART" id="SM00388">
    <property type="entry name" value="HisKA"/>
    <property type="match status" value="1"/>
</dbReference>
<dbReference type="PROSITE" id="PS50109">
    <property type="entry name" value="HIS_KIN"/>
    <property type="match status" value="1"/>
</dbReference>
<keyword evidence="14" id="KW-1185">Reference proteome</keyword>
<feature type="modified residue" description="4-aspartylphosphate" evidence="7">
    <location>
        <position position="1167"/>
    </location>
</feature>
<dbReference type="InterPro" id="IPR009057">
    <property type="entry name" value="Homeodomain-like_sf"/>
</dbReference>
<dbReference type="InterPro" id="IPR004358">
    <property type="entry name" value="Sig_transdc_His_kin-like_C"/>
</dbReference>
<dbReference type="InterPro" id="IPR011110">
    <property type="entry name" value="Reg_prop"/>
</dbReference>
<dbReference type="eggNOG" id="COG0745">
    <property type="taxonomic scope" value="Bacteria"/>
</dbReference>
<keyword evidence="4" id="KW-0805">Transcription regulation</keyword>
<dbReference type="InterPro" id="IPR013783">
    <property type="entry name" value="Ig-like_fold"/>
</dbReference>
<evidence type="ECO:0000256" key="3">
    <source>
        <dbReference type="ARBA" id="ARBA00022553"/>
    </source>
</evidence>
<dbReference type="Proteomes" id="UP000002774">
    <property type="component" value="Chromosome"/>
</dbReference>
<evidence type="ECO:0000256" key="4">
    <source>
        <dbReference type="ARBA" id="ARBA00023015"/>
    </source>
</evidence>
<dbReference type="InterPro" id="IPR011006">
    <property type="entry name" value="CheY-like_superfamily"/>
</dbReference>
<dbReference type="GO" id="GO:0003700">
    <property type="term" value="F:DNA-binding transcription factor activity"/>
    <property type="evidence" value="ECO:0007669"/>
    <property type="project" value="InterPro"/>
</dbReference>
<name>H1Y5H4_9SPHI</name>
<dbReference type="InterPro" id="IPR001789">
    <property type="entry name" value="Sig_transdc_resp-reg_receiver"/>
</dbReference>
<dbReference type="InterPro" id="IPR036890">
    <property type="entry name" value="HATPase_C_sf"/>
</dbReference>
<dbReference type="PRINTS" id="PR00344">
    <property type="entry name" value="BCTRLSENSOR"/>
</dbReference>
<dbReference type="SUPFAM" id="SSF52172">
    <property type="entry name" value="CheY-like"/>
    <property type="match status" value="1"/>
</dbReference>
<dbReference type="Pfam" id="PF00512">
    <property type="entry name" value="HisKA"/>
    <property type="match status" value="1"/>
</dbReference>
<comment type="catalytic activity">
    <reaction evidence="1">
        <text>ATP + protein L-histidine = ADP + protein N-phospho-L-histidine.</text>
        <dbReference type="EC" id="2.7.13.3"/>
    </reaction>
</comment>
<feature type="transmembrane region" description="Helical" evidence="8">
    <location>
        <begin position="803"/>
        <end position="824"/>
    </location>
</feature>
<dbReference type="PANTHER" id="PTHR43547">
    <property type="entry name" value="TWO-COMPONENT HISTIDINE KINASE"/>
    <property type="match status" value="1"/>
</dbReference>
<dbReference type="STRING" id="714943.Mucpa_5251"/>
<keyword evidence="9" id="KW-0732">Signal</keyword>
<accession>H1Y5H4</accession>
<evidence type="ECO:0000313" key="13">
    <source>
        <dbReference type="EMBL" id="EHQ29326.1"/>
    </source>
</evidence>
<dbReference type="PROSITE" id="PS50110">
    <property type="entry name" value="RESPONSE_REGULATORY"/>
    <property type="match status" value="1"/>
</dbReference>
<dbReference type="GO" id="GO:0000155">
    <property type="term" value="F:phosphorelay sensor kinase activity"/>
    <property type="evidence" value="ECO:0007669"/>
    <property type="project" value="InterPro"/>
</dbReference>
<reference evidence="13" key="1">
    <citation type="submission" date="2011-09" db="EMBL/GenBank/DDBJ databases">
        <title>The permanent draft genome of Mucilaginibacter paludis DSM 18603.</title>
        <authorList>
            <consortium name="US DOE Joint Genome Institute (JGI-PGF)"/>
            <person name="Lucas S."/>
            <person name="Han J."/>
            <person name="Lapidus A."/>
            <person name="Bruce D."/>
            <person name="Goodwin L."/>
            <person name="Pitluck S."/>
            <person name="Peters L."/>
            <person name="Kyrpides N."/>
            <person name="Mavromatis K."/>
            <person name="Ivanova N."/>
            <person name="Mikhailova N."/>
            <person name="Held B."/>
            <person name="Detter J.C."/>
            <person name="Tapia R."/>
            <person name="Han C."/>
            <person name="Land M."/>
            <person name="Hauser L."/>
            <person name="Markowitz V."/>
            <person name="Cheng J.-F."/>
            <person name="Hugenholtz P."/>
            <person name="Woyke T."/>
            <person name="Wu D."/>
            <person name="Tindall B."/>
            <person name="Brambilla E."/>
            <person name="Klenk H.-P."/>
            <person name="Eisen J.A."/>
        </authorList>
    </citation>
    <scope>NUCLEOTIDE SEQUENCE [LARGE SCALE GENOMIC DNA]</scope>
    <source>
        <strain evidence="13">DSM 18603</strain>
    </source>
</reference>
<dbReference type="Pfam" id="PF02518">
    <property type="entry name" value="HATPase_c"/>
    <property type="match status" value="1"/>
</dbReference>
<keyword evidence="13" id="KW-0808">Transferase</keyword>
<dbReference type="Gene3D" id="1.10.10.60">
    <property type="entry name" value="Homeodomain-like"/>
    <property type="match status" value="1"/>
</dbReference>
<dbReference type="CDD" id="cd00075">
    <property type="entry name" value="HATPase"/>
    <property type="match status" value="1"/>
</dbReference>
<dbReference type="SUPFAM" id="SSF55874">
    <property type="entry name" value="ATPase domain of HSP90 chaperone/DNA topoisomerase II/histidine kinase"/>
    <property type="match status" value="1"/>
</dbReference>
<sequence length="1371" mass="155516">MRKNLILICLIFTFCNTSFGQISFDHLSVANGLSQSTVLSIFKDSRGYMWFGTRDRLNRYDARHIKVYNYDYQDSTSISCSDYIFSVFEDREKNLWIGTVKGLNKYLPESDSFQRILNNPANSNSLSGNSIYCIYQDSRGNRWFGSNNGLNMLPAGGSQKFTRFFKSSRTQPGLAGNEVYVVYEDRSKNLWIGTTEGLSRMTFKNGGYTFTSFTSSPSNPQGLDGNFVKTITEDQHGNLWIGTETGGLNLFNPQTSTFSHFKHDPFNNNSLSNNDVRKIMPDKKGKLWIGTMNGLNIFDPGTKQFTHYDHDVENRNSLSDNSIKDIYLDNNGTIWIGTMFGGVNVIQPNSIPFTVYQSNKFKNSISSNIVSAIVADSKQNLWIGTEGNGLNYFDKAKGTFKHYINHPGDAGSIGTNFIKALYRDKENNLWVGLHQGGLDLLMPSGDSFKHYRHNADDPNSISSDIVSCMLEDSSNRFWIGTSMGMVIFDKSKQQFCKYISNPANPLHLSSRGIRCIYEDSRHNIWAGTTGGLNVLKAGASSFFWFKANELDSNSLRVGYINCIKEDSRGNIWIGSFHGGLSRFMAKSQTFKTYTTQNGMPSDNVLNIQQGDDGYLWVSTDNGLAKFNINTGKVKVYTVKDGLPTNEFNYNSSFKDAAGNLYFGTYNGLVNFSPKQIKENGIAPPVLFTGLKLFNRPVNIMDKTNLLTKDISLTNQIIFTHDQNVFSLDFTALNYDKPDRNHYMYKLEGFEKDWNYVSNPTATYTNLPAGDYNFLVRGSNNDGLWSKNVKSLHIKILPPLWKTWWAYVFYVSAFLLILYLVIRFFRRQARLERDLYYEHLNYERQQEVYQLKLDFFTKISHEIRTPLTLILAPVEKLIDLTLDHGVISRQLVYVKQNADRLIRLVNELLDFRKVETGHMKLYVSEHDMVKFCYDIYMSFERLSVAQNMTYRFECDSQGIPAYFDGPQFEKVLFNILSNAFKFTPDNGSITLSVFSGADTIDILITDNGIGISDEAQQHIFENFYQDKHSSKSSGWGIGLALAKNIIELHQGTISVNSTAATADHSGSTSFKVSVLKGKTHFSDDELVDEIIQEPSSYQPYYPEPVLNEELLKEGDIEKPVILLIEDNEEVRGFVKEALSNSYEIHESVNGHEGWETATRLIPDLIISDVTMPVMDGLELCSKIKTDDRTNHIPVILLTAKAAHTHQVSGLETGADAYITKPFSMQILELNIRNLLQARQAMRQKYAQQVTLMPKNKVIDSPDEQFLTKLMDIVERNMEDPDFDVVKLVKEIGMSQTVLYRKIKALTDLTITDFIKSARLKQAALLLSQNKLTIAGVAYAVGFNDRKYFSKEFKKQFGKAPSEYVEQNSASTF</sequence>
<evidence type="ECO:0000256" key="9">
    <source>
        <dbReference type="SAM" id="SignalP"/>
    </source>
</evidence>
<dbReference type="SMART" id="SM00448">
    <property type="entry name" value="REC"/>
    <property type="match status" value="1"/>
</dbReference>
<feature type="domain" description="HTH araC/xylS-type" evidence="10">
    <location>
        <begin position="1266"/>
        <end position="1365"/>
    </location>
</feature>
<dbReference type="Gene3D" id="1.10.287.130">
    <property type="match status" value="1"/>
</dbReference>
<evidence type="ECO:0000313" key="14">
    <source>
        <dbReference type="Proteomes" id="UP000002774"/>
    </source>
</evidence>
<evidence type="ECO:0000256" key="5">
    <source>
        <dbReference type="ARBA" id="ARBA00023125"/>
    </source>
</evidence>
<dbReference type="eggNOG" id="COG3292">
    <property type="taxonomic scope" value="Bacteria"/>
</dbReference>
<keyword evidence="13" id="KW-0418">Kinase</keyword>
<organism evidence="13 14">
    <name type="scientific">Mucilaginibacter paludis DSM 18603</name>
    <dbReference type="NCBI Taxonomy" id="714943"/>
    <lineage>
        <taxon>Bacteria</taxon>
        <taxon>Pseudomonadati</taxon>
        <taxon>Bacteroidota</taxon>
        <taxon>Sphingobacteriia</taxon>
        <taxon>Sphingobacteriales</taxon>
        <taxon>Sphingobacteriaceae</taxon>
        <taxon>Mucilaginibacter</taxon>
    </lineage>
</organism>
<dbReference type="SUPFAM" id="SSF46689">
    <property type="entry name" value="Homeodomain-like"/>
    <property type="match status" value="1"/>
</dbReference>
<dbReference type="GO" id="GO:0043565">
    <property type="term" value="F:sequence-specific DNA binding"/>
    <property type="evidence" value="ECO:0007669"/>
    <property type="project" value="InterPro"/>
</dbReference>
<keyword evidence="8" id="KW-0812">Transmembrane</keyword>
<evidence type="ECO:0000256" key="6">
    <source>
        <dbReference type="ARBA" id="ARBA00023163"/>
    </source>
</evidence>
<dbReference type="Gene3D" id="2.60.40.10">
    <property type="entry name" value="Immunoglobulins"/>
    <property type="match status" value="1"/>
</dbReference>
<dbReference type="InterPro" id="IPR018060">
    <property type="entry name" value="HTH_AraC"/>
</dbReference>
<dbReference type="InterPro" id="IPR015943">
    <property type="entry name" value="WD40/YVTN_repeat-like_dom_sf"/>
</dbReference>
<dbReference type="SMART" id="SM00387">
    <property type="entry name" value="HATPase_c"/>
    <property type="match status" value="1"/>
</dbReference>
<dbReference type="Gene3D" id="3.40.50.2300">
    <property type="match status" value="1"/>
</dbReference>
<dbReference type="InterPro" id="IPR003661">
    <property type="entry name" value="HisK_dim/P_dom"/>
</dbReference>
<evidence type="ECO:0000256" key="7">
    <source>
        <dbReference type="PROSITE-ProRule" id="PRU00169"/>
    </source>
</evidence>
<evidence type="ECO:0000259" key="12">
    <source>
        <dbReference type="PROSITE" id="PS50110"/>
    </source>
</evidence>
<evidence type="ECO:0000256" key="1">
    <source>
        <dbReference type="ARBA" id="ARBA00000085"/>
    </source>
</evidence>
<dbReference type="RefSeq" id="WP_008510462.1">
    <property type="nucleotide sequence ID" value="NZ_CM001403.1"/>
</dbReference>
<dbReference type="eggNOG" id="COG5002">
    <property type="taxonomic scope" value="Bacteria"/>
</dbReference>
<keyword evidence="5" id="KW-0238">DNA-binding</keyword>
<feature type="signal peptide" evidence="9">
    <location>
        <begin position="1"/>
        <end position="20"/>
    </location>
</feature>
<gene>
    <name evidence="13" type="ORF">Mucpa_5251</name>
</gene>
<dbReference type="EMBL" id="CM001403">
    <property type="protein sequence ID" value="EHQ29326.1"/>
    <property type="molecule type" value="Genomic_DNA"/>
</dbReference>
<dbReference type="SUPFAM" id="SSF63829">
    <property type="entry name" value="Calcium-dependent phosphotriesterase"/>
    <property type="match status" value="3"/>
</dbReference>
<dbReference type="PANTHER" id="PTHR43547:SF2">
    <property type="entry name" value="HYBRID SIGNAL TRANSDUCTION HISTIDINE KINASE C"/>
    <property type="match status" value="1"/>
</dbReference>
<dbReference type="PROSITE" id="PS00041">
    <property type="entry name" value="HTH_ARAC_FAMILY_1"/>
    <property type="match status" value="1"/>
</dbReference>
<dbReference type="EC" id="2.7.13.3" evidence="2"/>
<dbReference type="Gene3D" id="3.30.565.10">
    <property type="entry name" value="Histidine kinase-like ATPase, C-terminal domain"/>
    <property type="match status" value="1"/>
</dbReference>
<dbReference type="FunFam" id="1.10.287.130:FF:000045">
    <property type="entry name" value="Two-component system sensor histidine kinase/response regulator"/>
    <property type="match status" value="1"/>
</dbReference>
<dbReference type="SUPFAM" id="SSF47384">
    <property type="entry name" value="Homodimeric domain of signal transducing histidine kinase"/>
    <property type="match status" value="1"/>
</dbReference>
<dbReference type="HOGENOM" id="CLU_000445_28_1_10"/>
<dbReference type="OrthoDB" id="9809670at2"/>
<dbReference type="InterPro" id="IPR018062">
    <property type="entry name" value="HTH_AraC-typ_CS"/>
</dbReference>
<dbReference type="Pfam" id="PF07494">
    <property type="entry name" value="Reg_prop"/>
    <property type="match status" value="12"/>
</dbReference>
<dbReference type="Pfam" id="PF07495">
    <property type="entry name" value="Y_Y_Y"/>
    <property type="match status" value="1"/>
</dbReference>
<evidence type="ECO:0000259" key="10">
    <source>
        <dbReference type="PROSITE" id="PS01124"/>
    </source>
</evidence>
<dbReference type="CDD" id="cd17574">
    <property type="entry name" value="REC_OmpR"/>
    <property type="match status" value="1"/>
</dbReference>
<keyword evidence="8" id="KW-1133">Transmembrane helix</keyword>
<dbReference type="InterPro" id="IPR003594">
    <property type="entry name" value="HATPase_dom"/>
</dbReference>
<dbReference type="CDD" id="cd00082">
    <property type="entry name" value="HisKA"/>
    <property type="match status" value="1"/>
</dbReference>
<feature type="chain" id="PRO_5005682724" description="histidine kinase" evidence="9">
    <location>
        <begin position="21"/>
        <end position="1371"/>
    </location>
</feature>
<evidence type="ECO:0000259" key="11">
    <source>
        <dbReference type="PROSITE" id="PS50109"/>
    </source>
</evidence>
<keyword evidence="3 7" id="KW-0597">Phosphoprotein</keyword>
<dbReference type="InterPro" id="IPR005467">
    <property type="entry name" value="His_kinase_dom"/>
</dbReference>
<keyword evidence="6" id="KW-0804">Transcription</keyword>
<dbReference type="InterPro" id="IPR011123">
    <property type="entry name" value="Y_Y_Y"/>
</dbReference>
<proteinExistence type="predicted"/>
<keyword evidence="8" id="KW-0472">Membrane</keyword>
<protein>
    <recommendedName>
        <fullName evidence="2">histidine kinase</fullName>
        <ecNumber evidence="2">2.7.13.3</ecNumber>
    </recommendedName>
</protein>
<dbReference type="InterPro" id="IPR036097">
    <property type="entry name" value="HisK_dim/P_sf"/>
</dbReference>
<dbReference type="FunFam" id="2.60.40.10:FF:000791">
    <property type="entry name" value="Two-component system sensor histidine kinase/response regulator"/>
    <property type="match status" value="1"/>
</dbReference>
<feature type="domain" description="Response regulatory" evidence="12">
    <location>
        <begin position="1119"/>
        <end position="1234"/>
    </location>
</feature>
<evidence type="ECO:0000256" key="2">
    <source>
        <dbReference type="ARBA" id="ARBA00012438"/>
    </source>
</evidence>
<dbReference type="Pfam" id="PF00072">
    <property type="entry name" value="Response_reg"/>
    <property type="match status" value="1"/>
</dbReference>
<dbReference type="Gene3D" id="2.130.10.10">
    <property type="entry name" value="YVTN repeat-like/Quinoprotein amine dehydrogenase"/>
    <property type="match status" value="3"/>
</dbReference>
<dbReference type="PROSITE" id="PS01124">
    <property type="entry name" value="HTH_ARAC_FAMILY_2"/>
    <property type="match status" value="1"/>
</dbReference>